<dbReference type="Gene3D" id="3.30.1050.10">
    <property type="entry name" value="SCP2 sterol-binding domain"/>
    <property type="match status" value="1"/>
</dbReference>
<evidence type="ECO:0000313" key="2">
    <source>
        <dbReference type="EMBL" id="GER05028.1"/>
    </source>
</evidence>
<keyword evidence="3" id="KW-1185">Reference proteome</keyword>
<evidence type="ECO:0000313" key="3">
    <source>
        <dbReference type="Proteomes" id="UP000324996"/>
    </source>
</evidence>
<dbReference type="GO" id="GO:0005829">
    <property type="term" value="C:cytosol"/>
    <property type="evidence" value="ECO:0007669"/>
    <property type="project" value="TreeGrafter"/>
</dbReference>
<feature type="domain" description="SCP2" evidence="1">
    <location>
        <begin position="18"/>
        <end position="97"/>
    </location>
</feature>
<dbReference type="PANTHER" id="PTHR10094:SF25">
    <property type="entry name" value="SCP2 STEROL-BINDING DOMAIN-CONTAINING PROTEIN 1"/>
    <property type="match status" value="1"/>
</dbReference>
<dbReference type="Pfam" id="PF02036">
    <property type="entry name" value="SCP2"/>
    <property type="match status" value="1"/>
</dbReference>
<evidence type="ECO:0000259" key="1">
    <source>
        <dbReference type="Pfam" id="PF02036"/>
    </source>
</evidence>
<proteinExistence type="predicted"/>
<dbReference type="Proteomes" id="UP000324996">
    <property type="component" value="Unassembled WGS sequence"/>
</dbReference>
<dbReference type="AlphaFoldDB" id="A0A5A7NAA6"/>
<accession>A0A5A7NAA6</accession>
<reference evidence="2 3" key="1">
    <citation type="submission" date="2019-09" db="EMBL/GenBank/DDBJ databases">
        <title>NBRP : Genome information of microbial organism related human and environment.</title>
        <authorList>
            <person name="Hattori M."/>
            <person name="Oshima K."/>
            <person name="Inaba H."/>
            <person name="Suda W."/>
            <person name="Sakamoto M."/>
            <person name="Iino T."/>
            <person name="Kitahara M."/>
            <person name="Oshida Y."/>
            <person name="Iida T."/>
            <person name="Kudo T."/>
            <person name="Itoh T."/>
            <person name="Ohkuma M."/>
        </authorList>
    </citation>
    <scope>NUCLEOTIDE SEQUENCE [LARGE SCALE GENOMIC DNA]</scope>
    <source>
        <strain evidence="2 3">Q-1</strain>
    </source>
</reference>
<name>A0A5A7NAA6_9PROT</name>
<protein>
    <submittedName>
        <fullName evidence="2">Sterol-binding protein</fullName>
    </submittedName>
</protein>
<organism evidence="2 3">
    <name type="scientific">Iodidimonas nitroreducens</name>
    <dbReference type="NCBI Taxonomy" id="1236968"/>
    <lineage>
        <taxon>Bacteria</taxon>
        <taxon>Pseudomonadati</taxon>
        <taxon>Pseudomonadota</taxon>
        <taxon>Alphaproteobacteria</taxon>
        <taxon>Iodidimonadales</taxon>
        <taxon>Iodidimonadaceae</taxon>
        <taxon>Iodidimonas</taxon>
    </lineage>
</organism>
<dbReference type="InterPro" id="IPR036527">
    <property type="entry name" value="SCP2_sterol-bd_dom_sf"/>
</dbReference>
<dbReference type="EMBL" id="BKCN01000016">
    <property type="protein sequence ID" value="GER05028.1"/>
    <property type="molecule type" value="Genomic_DNA"/>
</dbReference>
<dbReference type="RefSeq" id="WP_042087021.1">
    <property type="nucleotide sequence ID" value="NZ_BKCN01000016.1"/>
</dbReference>
<dbReference type="SUPFAM" id="SSF55718">
    <property type="entry name" value="SCP-like"/>
    <property type="match status" value="1"/>
</dbReference>
<dbReference type="InterPro" id="IPR003033">
    <property type="entry name" value="SCP2_sterol-bd_dom"/>
</dbReference>
<gene>
    <name evidence="2" type="ORF">JCM17846_27100</name>
</gene>
<comment type="caution">
    <text evidence="2">The sequence shown here is derived from an EMBL/GenBank/DDBJ whole genome shotgun (WGS) entry which is preliminary data.</text>
</comment>
<dbReference type="PANTHER" id="PTHR10094">
    <property type="entry name" value="STEROL CARRIER PROTEIN 2 SCP-2 FAMILY PROTEIN"/>
    <property type="match status" value="1"/>
</dbReference>
<sequence>MSLTELTETVRGKVANSSISSIIKFDLGETGVIRIDGSQKPPAVDNEDGDADCTIKVSLDDFRDIMDGSQNAQMAFMMGKLKVEGDMGAAMQLAGAL</sequence>